<dbReference type="FunFam" id="1.10.10.2830:FF:000001">
    <property type="entry name" value="Chromosome partitioning protein ParB"/>
    <property type="match status" value="1"/>
</dbReference>
<organism evidence="5 6">
    <name type="scientific">Candidatus Woesebacteria bacterium RIFCSPLOWO2_01_FULL_39_21</name>
    <dbReference type="NCBI Taxonomy" id="1802519"/>
    <lineage>
        <taxon>Bacteria</taxon>
        <taxon>Candidatus Woeseibacteriota</taxon>
    </lineage>
</organism>
<dbReference type="InterPro" id="IPR041468">
    <property type="entry name" value="HTH_ParB/Spo0J"/>
</dbReference>
<dbReference type="GO" id="GO:0005694">
    <property type="term" value="C:chromosome"/>
    <property type="evidence" value="ECO:0007669"/>
    <property type="project" value="TreeGrafter"/>
</dbReference>
<dbReference type="GO" id="GO:0003677">
    <property type="term" value="F:DNA binding"/>
    <property type="evidence" value="ECO:0007669"/>
    <property type="project" value="UniProtKB-KW"/>
</dbReference>
<evidence type="ECO:0000259" key="4">
    <source>
        <dbReference type="SMART" id="SM00470"/>
    </source>
</evidence>
<dbReference type="InterPro" id="IPR036086">
    <property type="entry name" value="ParB/Sulfiredoxin_sf"/>
</dbReference>
<evidence type="ECO:0000313" key="6">
    <source>
        <dbReference type="Proteomes" id="UP000177082"/>
    </source>
</evidence>
<dbReference type="PANTHER" id="PTHR33375">
    <property type="entry name" value="CHROMOSOME-PARTITIONING PROTEIN PARB-RELATED"/>
    <property type="match status" value="1"/>
</dbReference>
<gene>
    <name evidence="5" type="ORF">A2961_04005</name>
</gene>
<protein>
    <recommendedName>
        <fullName evidence="4">ParB-like N-terminal domain-containing protein</fullName>
    </recommendedName>
</protein>
<evidence type="ECO:0000256" key="1">
    <source>
        <dbReference type="ARBA" id="ARBA00006295"/>
    </source>
</evidence>
<dbReference type="Gene3D" id="1.10.10.2830">
    <property type="match status" value="1"/>
</dbReference>
<evidence type="ECO:0000313" key="5">
    <source>
        <dbReference type="EMBL" id="OGM61595.1"/>
    </source>
</evidence>
<accession>A0A1F8BDZ3</accession>
<dbReference type="GO" id="GO:0007059">
    <property type="term" value="P:chromosome segregation"/>
    <property type="evidence" value="ECO:0007669"/>
    <property type="project" value="UniProtKB-KW"/>
</dbReference>
<proteinExistence type="inferred from homology"/>
<dbReference type="EMBL" id="MGHF01000035">
    <property type="protein sequence ID" value="OGM61595.1"/>
    <property type="molecule type" value="Genomic_DNA"/>
</dbReference>
<dbReference type="Proteomes" id="UP000177082">
    <property type="component" value="Unassembled WGS sequence"/>
</dbReference>
<dbReference type="Gene3D" id="3.90.1530.30">
    <property type="match status" value="1"/>
</dbReference>
<feature type="domain" description="ParB-like N-terminal" evidence="4">
    <location>
        <begin position="6"/>
        <end position="95"/>
    </location>
</feature>
<keyword evidence="2" id="KW-0159">Chromosome partition</keyword>
<dbReference type="CDD" id="cd16393">
    <property type="entry name" value="SPO0J_N"/>
    <property type="match status" value="1"/>
</dbReference>
<dbReference type="FunFam" id="3.90.1530.30:FF:000001">
    <property type="entry name" value="Chromosome partitioning protein ParB"/>
    <property type="match status" value="1"/>
</dbReference>
<name>A0A1F8BDZ3_9BACT</name>
<dbReference type="SUPFAM" id="SSF110849">
    <property type="entry name" value="ParB/Sulfiredoxin"/>
    <property type="match status" value="1"/>
</dbReference>
<sequence>MVEEVIQISVEELQANPLQPRGAITPESLVDLVDSIKEHGVLEPLVIAKTPAGYQIIAGERRWRAAKLAGMTHIPALVRETTPRGMLEMALVENVQRIDLNPLDRGKGFERLMHEFNLTSTEIAVRIGKSVAYVSNSLRLLNLPDALKDGLLSGLISEGHARALGAIDDTPLMVDAYKIILRESGSVRRAEDLARRMKSKSGQRPKRGTRHDQARLVSIEIDQMEKDIEKAFVASTSVGIKSTVKIARSRRETRITFVFKGSLEDTEANLQKVYKALTGA</sequence>
<dbReference type="SUPFAM" id="SSF109709">
    <property type="entry name" value="KorB DNA-binding domain-like"/>
    <property type="match status" value="1"/>
</dbReference>
<dbReference type="Pfam" id="PF02195">
    <property type="entry name" value="ParB_N"/>
    <property type="match status" value="1"/>
</dbReference>
<comment type="similarity">
    <text evidence="1">Belongs to the ParB family.</text>
</comment>
<dbReference type="PANTHER" id="PTHR33375:SF1">
    <property type="entry name" value="CHROMOSOME-PARTITIONING PROTEIN PARB-RELATED"/>
    <property type="match status" value="1"/>
</dbReference>
<reference evidence="5 6" key="1">
    <citation type="journal article" date="2016" name="Nat. Commun.">
        <title>Thousands of microbial genomes shed light on interconnected biogeochemical processes in an aquifer system.</title>
        <authorList>
            <person name="Anantharaman K."/>
            <person name="Brown C.T."/>
            <person name="Hug L.A."/>
            <person name="Sharon I."/>
            <person name="Castelle C.J."/>
            <person name="Probst A.J."/>
            <person name="Thomas B.C."/>
            <person name="Singh A."/>
            <person name="Wilkins M.J."/>
            <person name="Karaoz U."/>
            <person name="Brodie E.L."/>
            <person name="Williams K.H."/>
            <person name="Hubbard S.S."/>
            <person name="Banfield J.F."/>
        </authorList>
    </citation>
    <scope>NUCLEOTIDE SEQUENCE [LARGE SCALE GENOMIC DNA]</scope>
</reference>
<dbReference type="InterPro" id="IPR004437">
    <property type="entry name" value="ParB/RepB/Spo0J"/>
</dbReference>
<dbReference type="InterPro" id="IPR050336">
    <property type="entry name" value="Chromosome_partition/occlusion"/>
</dbReference>
<dbReference type="AlphaFoldDB" id="A0A1F8BDZ3"/>
<evidence type="ECO:0000256" key="3">
    <source>
        <dbReference type="ARBA" id="ARBA00023125"/>
    </source>
</evidence>
<evidence type="ECO:0000256" key="2">
    <source>
        <dbReference type="ARBA" id="ARBA00022829"/>
    </source>
</evidence>
<dbReference type="STRING" id="1802519.A2961_04005"/>
<dbReference type="Pfam" id="PF17762">
    <property type="entry name" value="HTH_ParB"/>
    <property type="match status" value="1"/>
</dbReference>
<keyword evidence="3" id="KW-0238">DNA-binding</keyword>
<dbReference type="SMART" id="SM00470">
    <property type="entry name" value="ParB"/>
    <property type="match status" value="1"/>
</dbReference>
<dbReference type="InterPro" id="IPR003115">
    <property type="entry name" value="ParB_N"/>
</dbReference>
<comment type="caution">
    <text evidence="5">The sequence shown here is derived from an EMBL/GenBank/DDBJ whole genome shotgun (WGS) entry which is preliminary data.</text>
</comment>
<dbReference type="NCBIfam" id="TIGR00180">
    <property type="entry name" value="parB_part"/>
    <property type="match status" value="1"/>
</dbReference>